<dbReference type="Gene3D" id="2.130.10.10">
    <property type="entry name" value="YVTN repeat-like/Quinoprotein amine dehydrogenase"/>
    <property type="match status" value="2"/>
</dbReference>
<proteinExistence type="predicted"/>
<reference evidence="2 3" key="1">
    <citation type="submission" date="2021-04" db="EMBL/GenBank/DDBJ databases">
        <authorList>
            <person name="Bliznina A."/>
        </authorList>
    </citation>
    <scope>NUCLEOTIDE SEQUENCE [LARGE SCALE GENOMIC DNA]</scope>
</reference>
<dbReference type="InterPro" id="IPR001680">
    <property type="entry name" value="WD40_rpt"/>
</dbReference>
<dbReference type="PANTHER" id="PTHR44099">
    <property type="entry name" value="RABCONNECTIN-3B, ISOFORM A"/>
    <property type="match status" value="1"/>
</dbReference>
<accession>A0ABN7S5K1</accession>
<protein>
    <submittedName>
        <fullName evidence="2">Oidioi.mRNA.OKI2018_I69.PAR.g12611.t1.cds</fullName>
    </submittedName>
</protein>
<feature type="compositionally biased region" description="Low complexity" evidence="1">
    <location>
        <begin position="217"/>
        <end position="227"/>
    </location>
</feature>
<dbReference type="InterPro" id="IPR015943">
    <property type="entry name" value="WD40/YVTN_repeat-like_dom_sf"/>
</dbReference>
<gene>
    <name evidence="2" type="ORF">OKIOD_LOCUS4169</name>
</gene>
<dbReference type="InterPro" id="IPR049916">
    <property type="entry name" value="WDR72-like"/>
</dbReference>
<feature type="compositionally biased region" description="Polar residues" evidence="1">
    <location>
        <begin position="198"/>
        <end position="216"/>
    </location>
</feature>
<organism evidence="2 3">
    <name type="scientific">Oikopleura dioica</name>
    <name type="common">Tunicate</name>
    <dbReference type="NCBI Taxonomy" id="34765"/>
    <lineage>
        <taxon>Eukaryota</taxon>
        <taxon>Metazoa</taxon>
        <taxon>Chordata</taxon>
        <taxon>Tunicata</taxon>
        <taxon>Appendicularia</taxon>
        <taxon>Copelata</taxon>
        <taxon>Oikopleuridae</taxon>
        <taxon>Oikopleura</taxon>
    </lineage>
</organism>
<evidence type="ECO:0000313" key="3">
    <source>
        <dbReference type="Proteomes" id="UP001158576"/>
    </source>
</evidence>
<dbReference type="Pfam" id="PF00400">
    <property type="entry name" value="WD40"/>
    <property type="match status" value="2"/>
</dbReference>
<feature type="region of interest" description="Disordered" evidence="1">
    <location>
        <begin position="153"/>
        <end position="175"/>
    </location>
</feature>
<dbReference type="SMART" id="SM00320">
    <property type="entry name" value="WD40"/>
    <property type="match status" value="3"/>
</dbReference>
<dbReference type="Proteomes" id="UP001158576">
    <property type="component" value="Chromosome PAR"/>
</dbReference>
<name>A0ABN7S5K1_OIKDI</name>
<sequence>MAPLLSLTICPIKVGKSAGTAVSIDVDGGICVLHPKTHQCLLSDPGFGQAIIDVAWTNDGYLIVTREDGSCKTWDAYSMALERETSSSQANEIQSTAELYPHDKPPARRQQLIFVQPMFLDQLDSPPILKCLSFHFDVEKMVQNIIQHYRLNQTSNKKMPSRQASEDKSQPNLTNTLKTTGMQLFSSVQSKIKESRSGRQSPATPTSPKSPQQQATSPSKLSLSSAPSLDTSESAILGPQSLAFGRILIMTLHAWGLQPSLDELLVTMISFARPKKSLIFGVRRQSCCVFFFPEEPDNFNEHWNISKDLTNLHLMSIGSLCNSLMNLSEEFLGDGRQCWSGLVTLHCALLSDLLEKYTPPALETLAIRWSDRVQEIRETGQSLLLDQLRRNDEKTRGRIIQHFLNQLSSSNMQTSNTAVVILGVLGAELNCLGQSTTRIIAQKLLSLLDANDNSISKRTAVELLGRGFHIWEPFVEPATVLLALMEMTINYEMVEPLFNKKVMVSPSAELCRASHRALCQIARSKPSVFITTIGREVARHTAAIANPATSQKFQQSTLVKAKNEVLRIIEFLAEMLPNELSLLISEVVDIVLFCLDSQAFKKTRLSDAFPPLQRFHMLSFCNNTRRIAAGTKNGQIIVYDLKTLKSQVVSAHRGAVSALCFSPDGKYLATYSNVENQLSFWVMVSSIFGMVTSHVKCVKSVGTVPLRVSSSNISENPKLVWVNKEVAVLLNSDGSEYRFTI</sequence>
<dbReference type="SUPFAM" id="SSF48371">
    <property type="entry name" value="ARM repeat"/>
    <property type="match status" value="1"/>
</dbReference>
<keyword evidence="3" id="KW-1185">Reference proteome</keyword>
<dbReference type="EMBL" id="OU015568">
    <property type="protein sequence ID" value="CAG5090462.1"/>
    <property type="molecule type" value="Genomic_DNA"/>
</dbReference>
<evidence type="ECO:0000256" key="1">
    <source>
        <dbReference type="SAM" id="MobiDB-lite"/>
    </source>
</evidence>
<dbReference type="InterPro" id="IPR036322">
    <property type="entry name" value="WD40_repeat_dom_sf"/>
</dbReference>
<dbReference type="InterPro" id="IPR016024">
    <property type="entry name" value="ARM-type_fold"/>
</dbReference>
<evidence type="ECO:0000313" key="2">
    <source>
        <dbReference type="EMBL" id="CAG5090462.1"/>
    </source>
</evidence>
<dbReference type="SUPFAM" id="SSF50978">
    <property type="entry name" value="WD40 repeat-like"/>
    <property type="match status" value="1"/>
</dbReference>
<dbReference type="PANTHER" id="PTHR44099:SF4">
    <property type="entry name" value="RABCONNECTIN-3B, ISOFORM A"/>
    <property type="match status" value="1"/>
</dbReference>
<feature type="region of interest" description="Disordered" evidence="1">
    <location>
        <begin position="188"/>
        <end position="227"/>
    </location>
</feature>